<comment type="caution">
    <text evidence="3">The sequence shown here is derived from an EMBL/GenBank/DDBJ whole genome shotgun (WGS) entry which is preliminary data.</text>
</comment>
<protein>
    <submittedName>
        <fullName evidence="3">Cereblon family protein</fullName>
    </submittedName>
</protein>
<proteinExistence type="predicted"/>
<evidence type="ECO:0000259" key="2">
    <source>
        <dbReference type="PROSITE" id="PS51788"/>
    </source>
</evidence>
<evidence type="ECO:0000313" key="4">
    <source>
        <dbReference type="Proteomes" id="UP001568698"/>
    </source>
</evidence>
<accession>A0ABV4K677</accession>
<feature type="compositionally biased region" description="Basic and acidic residues" evidence="1">
    <location>
        <begin position="31"/>
        <end position="46"/>
    </location>
</feature>
<dbReference type="Proteomes" id="UP001568698">
    <property type="component" value="Unassembled WGS sequence"/>
</dbReference>
<evidence type="ECO:0000256" key="1">
    <source>
        <dbReference type="SAM" id="MobiDB-lite"/>
    </source>
</evidence>
<gene>
    <name evidence="3" type="ORF">AB6M95_17110</name>
</gene>
<dbReference type="PROSITE" id="PS51788">
    <property type="entry name" value="CULT"/>
    <property type="match status" value="1"/>
</dbReference>
<reference evidence="3 4" key="1">
    <citation type="submission" date="2024-08" db="EMBL/GenBank/DDBJ databases">
        <title>Sulfate-reducing bacteria isolated from formation water of the oil field in Kazakhstan and description of Pseudodesulfovibrio sp.</title>
        <authorList>
            <person name="Bidzhieva S.K."/>
            <person name="Tourova T.P."/>
            <person name="Grouzdev D.S."/>
            <person name="Beletsky A.V."/>
            <person name="Sokolova D.S."/>
            <person name="Samigullina S.R."/>
            <person name="Poltaraus A.B."/>
            <person name="Avtukh A.N."/>
            <person name="Tereshina V.M."/>
            <person name="Zhaparov N.S."/>
            <person name="Mardanov A.V."/>
            <person name="Nazina T.N."/>
        </authorList>
    </citation>
    <scope>NUCLEOTIDE SEQUENCE [LARGE SCALE GENOMIC DNA]</scope>
    <source>
        <strain evidence="3 4">9FUS</strain>
    </source>
</reference>
<sequence length="157" mass="17213">MTIRCKTPERALRREQGREPPSGDSPGGPGPDEKPGEGPGERLKPVDAETGGVLVCRACRSRITRPDLGMKVNGRHRHVFFNPEGLVFELGCFASARNLSPAGPETDEFTWFPGYRWQVVLCTGCSTQLGWRYVGADSGFFGLILKALLEEEPGIRP</sequence>
<name>A0ABV4K677_9BACT</name>
<organism evidence="3 4">
    <name type="scientific">Pseudodesulfovibrio karagichevae</name>
    <dbReference type="NCBI Taxonomy" id="3239305"/>
    <lineage>
        <taxon>Bacteria</taxon>
        <taxon>Pseudomonadati</taxon>
        <taxon>Thermodesulfobacteriota</taxon>
        <taxon>Desulfovibrionia</taxon>
        <taxon>Desulfovibrionales</taxon>
        <taxon>Desulfovibrionaceae</taxon>
    </lineage>
</organism>
<feature type="region of interest" description="Disordered" evidence="1">
    <location>
        <begin position="1"/>
        <end position="46"/>
    </location>
</feature>
<dbReference type="EMBL" id="JBGLYH010000071">
    <property type="protein sequence ID" value="MEZ7198472.1"/>
    <property type="molecule type" value="Genomic_DNA"/>
</dbReference>
<evidence type="ECO:0000313" key="3">
    <source>
        <dbReference type="EMBL" id="MEZ7198472.1"/>
    </source>
</evidence>
<keyword evidence="4" id="KW-1185">Reference proteome</keyword>
<dbReference type="CDD" id="cd15777">
    <property type="entry name" value="CRBN_C_like"/>
    <property type="match status" value="1"/>
</dbReference>
<dbReference type="Gene3D" id="2.170.150.20">
    <property type="entry name" value="Peptide methionine sulfoxide reductase"/>
    <property type="match status" value="1"/>
</dbReference>
<dbReference type="RefSeq" id="WP_371387961.1">
    <property type="nucleotide sequence ID" value="NZ_JBGLYH010000071.1"/>
</dbReference>
<feature type="domain" description="CULT" evidence="2">
    <location>
        <begin position="51"/>
        <end position="152"/>
    </location>
</feature>
<dbReference type="InterPro" id="IPR034750">
    <property type="entry name" value="CULT"/>
</dbReference>
<feature type="compositionally biased region" description="Basic and acidic residues" evidence="1">
    <location>
        <begin position="1"/>
        <end position="18"/>
    </location>
</feature>